<sequence>MLLLHHSIEPRSLSFVLKLNNLTYSVKVRSKVLSNDIPGEARDGESVAVLGASGFRKSTLIDALANWIPKGGLKRTGSDSELIKPESDDGSDEDTQKSFTSSLFLALLKPNRKKKQFTCGAMVGDGVDGQIRNNSICSSICRFVFLININISTRFQHLGRRATEVRHGHLRSIRVTEVAAD</sequence>
<accession>A0ACB8YWW9</accession>
<gene>
    <name evidence="1" type="ORF">L2E82_47561</name>
</gene>
<proteinExistence type="predicted"/>
<keyword evidence="2" id="KW-1185">Reference proteome</keyword>
<organism evidence="1 2">
    <name type="scientific">Cichorium intybus</name>
    <name type="common">Chicory</name>
    <dbReference type="NCBI Taxonomy" id="13427"/>
    <lineage>
        <taxon>Eukaryota</taxon>
        <taxon>Viridiplantae</taxon>
        <taxon>Streptophyta</taxon>
        <taxon>Embryophyta</taxon>
        <taxon>Tracheophyta</taxon>
        <taxon>Spermatophyta</taxon>
        <taxon>Magnoliopsida</taxon>
        <taxon>eudicotyledons</taxon>
        <taxon>Gunneridae</taxon>
        <taxon>Pentapetalae</taxon>
        <taxon>asterids</taxon>
        <taxon>campanulids</taxon>
        <taxon>Asterales</taxon>
        <taxon>Asteraceae</taxon>
        <taxon>Cichorioideae</taxon>
        <taxon>Cichorieae</taxon>
        <taxon>Cichoriinae</taxon>
        <taxon>Cichorium</taxon>
    </lineage>
</organism>
<dbReference type="Proteomes" id="UP001055811">
    <property type="component" value="Linkage Group LG09"/>
</dbReference>
<protein>
    <submittedName>
        <fullName evidence="1">Uncharacterized protein</fullName>
    </submittedName>
</protein>
<reference evidence="1 2" key="2">
    <citation type="journal article" date="2022" name="Mol. Ecol. Resour.">
        <title>The genomes of chicory, endive, great burdock and yacon provide insights into Asteraceae paleo-polyploidization history and plant inulin production.</title>
        <authorList>
            <person name="Fan W."/>
            <person name="Wang S."/>
            <person name="Wang H."/>
            <person name="Wang A."/>
            <person name="Jiang F."/>
            <person name="Liu H."/>
            <person name="Zhao H."/>
            <person name="Xu D."/>
            <person name="Zhang Y."/>
        </authorList>
    </citation>
    <scope>NUCLEOTIDE SEQUENCE [LARGE SCALE GENOMIC DNA]</scope>
    <source>
        <strain evidence="2">cv. Punajuju</strain>
        <tissue evidence="1">Leaves</tissue>
    </source>
</reference>
<evidence type="ECO:0000313" key="2">
    <source>
        <dbReference type="Proteomes" id="UP001055811"/>
    </source>
</evidence>
<reference evidence="2" key="1">
    <citation type="journal article" date="2022" name="Mol. Ecol. Resour.">
        <title>The genomes of chicory, endive, great burdock and yacon provide insights into Asteraceae palaeo-polyploidization history and plant inulin production.</title>
        <authorList>
            <person name="Fan W."/>
            <person name="Wang S."/>
            <person name="Wang H."/>
            <person name="Wang A."/>
            <person name="Jiang F."/>
            <person name="Liu H."/>
            <person name="Zhao H."/>
            <person name="Xu D."/>
            <person name="Zhang Y."/>
        </authorList>
    </citation>
    <scope>NUCLEOTIDE SEQUENCE [LARGE SCALE GENOMIC DNA]</scope>
    <source>
        <strain evidence="2">cv. Punajuju</strain>
    </source>
</reference>
<name>A0ACB8YWW9_CICIN</name>
<comment type="caution">
    <text evidence="1">The sequence shown here is derived from an EMBL/GenBank/DDBJ whole genome shotgun (WGS) entry which is preliminary data.</text>
</comment>
<dbReference type="EMBL" id="CM042017">
    <property type="protein sequence ID" value="KAI3689598.1"/>
    <property type="molecule type" value="Genomic_DNA"/>
</dbReference>
<evidence type="ECO:0000313" key="1">
    <source>
        <dbReference type="EMBL" id="KAI3689598.1"/>
    </source>
</evidence>